<protein>
    <submittedName>
        <fullName evidence="1">Uncharacterized protein</fullName>
    </submittedName>
</protein>
<evidence type="ECO:0000313" key="1">
    <source>
        <dbReference type="EMBL" id="AUW94100.1"/>
    </source>
</evidence>
<name>A0ABM6RRN5_9FIRM</name>
<accession>A0ABM6RRN5</accession>
<keyword evidence="2" id="KW-1185">Reference proteome</keyword>
<dbReference type="Proteomes" id="UP000325292">
    <property type="component" value="Chromosome"/>
</dbReference>
<proteinExistence type="predicted"/>
<organism evidence="1 2">
    <name type="scientific">Sulfobacillus thermotolerans</name>
    <dbReference type="NCBI Taxonomy" id="338644"/>
    <lineage>
        <taxon>Bacteria</taxon>
        <taxon>Bacillati</taxon>
        <taxon>Bacillota</taxon>
        <taxon>Clostridia</taxon>
        <taxon>Eubacteriales</taxon>
        <taxon>Clostridiales Family XVII. Incertae Sedis</taxon>
        <taxon>Sulfobacillus</taxon>
    </lineage>
</organism>
<reference evidence="1 2" key="1">
    <citation type="journal article" date="2019" name="Sci. Rep.">
        <title>Sulfobacillus thermotolerans: new insights into resistance and metabolic capacities of acidophilic chemolithotrophs.</title>
        <authorList>
            <person name="Panyushkina A.E."/>
            <person name="Babenko V.V."/>
            <person name="Nikitina A.S."/>
            <person name="Selezneva O.V."/>
            <person name="Tsaplina I.A."/>
            <person name="Letarova M.A."/>
            <person name="Kostryukova E.S."/>
            <person name="Letarov A.V."/>
        </authorList>
    </citation>
    <scope>NUCLEOTIDE SEQUENCE [LARGE SCALE GENOMIC DNA]</scope>
    <source>
        <strain evidence="1 2">Kr1</strain>
    </source>
</reference>
<dbReference type="EMBL" id="CP019454">
    <property type="protein sequence ID" value="AUW94100.1"/>
    <property type="molecule type" value="Genomic_DNA"/>
</dbReference>
<evidence type="ECO:0000313" key="2">
    <source>
        <dbReference type="Proteomes" id="UP000325292"/>
    </source>
</evidence>
<sequence length="186" mass="21443">MPDETTLAYGLSDDLKNRIEQEYIHEGALYGHLPQKQLSPEEMRALKKVGWTPRDYRDNPIMEAPQSTINWDQLSAEHRDHVLHAISHRLPQGAPWAGNRQAILEELIASAWDEREEEMRILLNSWTFAAAWSGHPDQNDRLVESRQTFYFYTAKMRDTAEQALHLATEPPGDDDAFWGFVEALNS</sequence>
<gene>
    <name evidence="1" type="ORF">BXT84_09165</name>
</gene>